<organism evidence="3">
    <name type="scientific">freshwater metagenome</name>
    <dbReference type="NCBI Taxonomy" id="449393"/>
    <lineage>
        <taxon>unclassified sequences</taxon>
        <taxon>metagenomes</taxon>
        <taxon>ecological metagenomes</taxon>
    </lineage>
</organism>
<evidence type="ECO:0000259" key="2">
    <source>
        <dbReference type="SMART" id="SM00858"/>
    </source>
</evidence>
<dbReference type="Pfam" id="PF13144">
    <property type="entry name" value="ChapFlgA"/>
    <property type="match status" value="1"/>
</dbReference>
<name>A0A6J6CDH4_9ZZZZ</name>
<evidence type="ECO:0000256" key="1">
    <source>
        <dbReference type="SAM" id="Phobius"/>
    </source>
</evidence>
<sequence length="196" mass="21924">MRKKEIVGIGLVIIGAAGMLFSMRDLAPESTYFVATRDVAPGAHLSSTDFNRIPLELREAATHYISASAQFSNRKALRRIKKGEIIPRDAISQAESIEQRKQVTFALAISKTPQDLKSGDLVDVYFFKVPNRDLQNESVELLKSYEKVRVYSVSKADSQFNGDQTVTLLLNPDDVREFLTLLVFNELTLVKGLSDE</sequence>
<dbReference type="SMART" id="SM00858">
    <property type="entry name" value="SAF"/>
    <property type="match status" value="1"/>
</dbReference>
<gene>
    <name evidence="3" type="ORF">UFOPK1506_00340</name>
</gene>
<keyword evidence="1" id="KW-0472">Membrane</keyword>
<keyword evidence="1" id="KW-1133">Transmembrane helix</keyword>
<dbReference type="AlphaFoldDB" id="A0A6J6CDH4"/>
<dbReference type="CDD" id="cd11614">
    <property type="entry name" value="SAF_CpaB_FlgA_like"/>
    <property type="match status" value="1"/>
</dbReference>
<reference evidence="3" key="1">
    <citation type="submission" date="2020-05" db="EMBL/GenBank/DDBJ databases">
        <authorList>
            <person name="Chiriac C."/>
            <person name="Salcher M."/>
            <person name="Ghai R."/>
            <person name="Kavagutti S V."/>
        </authorList>
    </citation>
    <scope>NUCLEOTIDE SEQUENCE</scope>
</reference>
<dbReference type="EMBL" id="CAEZSV010000041">
    <property type="protein sequence ID" value="CAB4549381.1"/>
    <property type="molecule type" value="Genomic_DNA"/>
</dbReference>
<proteinExistence type="predicted"/>
<feature type="transmembrane region" description="Helical" evidence="1">
    <location>
        <begin position="6"/>
        <end position="23"/>
    </location>
</feature>
<dbReference type="InterPro" id="IPR013974">
    <property type="entry name" value="SAF"/>
</dbReference>
<accession>A0A6J6CDH4</accession>
<evidence type="ECO:0000313" key="3">
    <source>
        <dbReference type="EMBL" id="CAB4549381.1"/>
    </source>
</evidence>
<feature type="domain" description="SAF" evidence="2">
    <location>
        <begin position="30"/>
        <end position="92"/>
    </location>
</feature>
<keyword evidence="1" id="KW-0812">Transmembrane</keyword>
<protein>
    <submittedName>
        <fullName evidence="3">Unannotated protein</fullName>
    </submittedName>
</protein>
<dbReference type="InterPro" id="IPR017585">
    <property type="entry name" value="SAF_FlgA"/>
</dbReference>